<organism evidence="2 3">
    <name type="scientific">Mucilaginibacter mali</name>
    <dbReference type="NCBI Taxonomy" id="2740462"/>
    <lineage>
        <taxon>Bacteria</taxon>
        <taxon>Pseudomonadati</taxon>
        <taxon>Bacteroidota</taxon>
        <taxon>Sphingobacteriia</taxon>
        <taxon>Sphingobacteriales</taxon>
        <taxon>Sphingobacteriaceae</taxon>
        <taxon>Mucilaginibacter</taxon>
    </lineage>
</organism>
<dbReference type="Proteomes" id="UP000505355">
    <property type="component" value="Chromosome"/>
</dbReference>
<gene>
    <name evidence="2" type="ORF">HQ865_19755</name>
</gene>
<feature type="chain" id="PRO_5028912529" description="Lipoprotein" evidence="1">
    <location>
        <begin position="20"/>
        <end position="130"/>
    </location>
</feature>
<evidence type="ECO:0008006" key="4">
    <source>
        <dbReference type="Google" id="ProtNLM"/>
    </source>
</evidence>
<feature type="signal peptide" evidence="1">
    <location>
        <begin position="1"/>
        <end position="19"/>
    </location>
</feature>
<proteinExistence type="predicted"/>
<evidence type="ECO:0000313" key="3">
    <source>
        <dbReference type="Proteomes" id="UP000505355"/>
    </source>
</evidence>
<sequence>MYLRLFITTLLFIALSAPACKKGGSNTTGQFTGKVVVMACGTIVVDIAGATGTGGGATWVSGSTTYNNAIRVDNYCYVVQKGIQQGDTISFNTSKDNISPGKSCATPLCTFLGPGPSNATFITDVQKVSP</sequence>
<dbReference type="RefSeq" id="WP_173416558.1">
    <property type="nucleotide sequence ID" value="NZ_CP054139.1"/>
</dbReference>
<reference evidence="2 3" key="1">
    <citation type="submission" date="2020-05" db="EMBL/GenBank/DDBJ databases">
        <title>Mucilaginibacter mali sp. nov.</title>
        <authorList>
            <person name="Kim H.S."/>
            <person name="Lee K.C."/>
            <person name="Suh M.K."/>
            <person name="Kim J.-S."/>
            <person name="Han K.-I."/>
            <person name="Eom M.K."/>
            <person name="Shin Y.K."/>
            <person name="Lee J.-S."/>
        </authorList>
    </citation>
    <scope>NUCLEOTIDE SEQUENCE [LARGE SCALE GENOMIC DNA]</scope>
    <source>
        <strain evidence="2 3">G2-14</strain>
    </source>
</reference>
<dbReference type="AlphaFoldDB" id="A0A7D4QE55"/>
<accession>A0A7D4QE55</accession>
<dbReference type="KEGG" id="mmab:HQ865_19755"/>
<evidence type="ECO:0000313" key="2">
    <source>
        <dbReference type="EMBL" id="QKJ31904.1"/>
    </source>
</evidence>
<protein>
    <recommendedName>
        <fullName evidence="4">Lipoprotein</fullName>
    </recommendedName>
</protein>
<dbReference type="EMBL" id="CP054139">
    <property type="protein sequence ID" value="QKJ31904.1"/>
    <property type="molecule type" value="Genomic_DNA"/>
</dbReference>
<keyword evidence="1" id="KW-0732">Signal</keyword>
<evidence type="ECO:0000256" key="1">
    <source>
        <dbReference type="SAM" id="SignalP"/>
    </source>
</evidence>
<name>A0A7D4QE55_9SPHI</name>
<keyword evidence="3" id="KW-1185">Reference proteome</keyword>